<dbReference type="InterPro" id="IPR009081">
    <property type="entry name" value="PP-bd_ACP"/>
</dbReference>
<sequence>MNDITSQITGFLSAALRRQVEPDDDYFAQGLADSLFALELVTFVESHFGLTVGVEDLDLDSFRTANRITEFVRRKTGAPESGEAHEAHEAYEAHAEGS</sequence>
<feature type="compositionally biased region" description="Basic and acidic residues" evidence="1">
    <location>
        <begin position="82"/>
        <end position="98"/>
    </location>
</feature>
<dbReference type="RefSeq" id="WP_136740270.1">
    <property type="nucleotide sequence ID" value="NZ_SUMB01000004.1"/>
</dbReference>
<dbReference type="Gene3D" id="1.10.1200.10">
    <property type="entry name" value="ACP-like"/>
    <property type="match status" value="1"/>
</dbReference>
<feature type="domain" description="Carrier" evidence="2">
    <location>
        <begin position="1"/>
        <end position="76"/>
    </location>
</feature>
<evidence type="ECO:0000256" key="1">
    <source>
        <dbReference type="SAM" id="MobiDB-lite"/>
    </source>
</evidence>
<evidence type="ECO:0000313" key="4">
    <source>
        <dbReference type="Proteomes" id="UP000308697"/>
    </source>
</evidence>
<dbReference type="InterPro" id="IPR036736">
    <property type="entry name" value="ACP-like_sf"/>
</dbReference>
<dbReference type="OrthoDB" id="677810at2"/>
<organism evidence="3 4">
    <name type="scientific">Streptomyces piniterrae</name>
    <dbReference type="NCBI Taxonomy" id="2571125"/>
    <lineage>
        <taxon>Bacteria</taxon>
        <taxon>Bacillati</taxon>
        <taxon>Actinomycetota</taxon>
        <taxon>Actinomycetes</taxon>
        <taxon>Kitasatosporales</taxon>
        <taxon>Streptomycetaceae</taxon>
        <taxon>Streptomyces</taxon>
    </lineage>
</organism>
<accession>A0A4U0NJ74</accession>
<keyword evidence="4" id="KW-1185">Reference proteome</keyword>
<dbReference type="PROSITE" id="PS50075">
    <property type="entry name" value="CARRIER"/>
    <property type="match status" value="1"/>
</dbReference>
<dbReference type="AlphaFoldDB" id="A0A4U0NJ74"/>
<evidence type="ECO:0000313" key="3">
    <source>
        <dbReference type="EMBL" id="TJZ54345.1"/>
    </source>
</evidence>
<comment type="caution">
    <text evidence="3">The sequence shown here is derived from an EMBL/GenBank/DDBJ whole genome shotgun (WGS) entry which is preliminary data.</text>
</comment>
<reference evidence="3 4" key="1">
    <citation type="submission" date="2019-04" db="EMBL/GenBank/DDBJ databases">
        <title>Streptomyces piniterrae sp. nov., a heliquinomycin-producing actinomycete isolated from rhizosphere soil of Pinus yunnanensis.</title>
        <authorList>
            <person name="Zhuang X."/>
            <person name="Zhao J."/>
        </authorList>
    </citation>
    <scope>NUCLEOTIDE SEQUENCE [LARGE SCALE GENOMIC DNA]</scope>
    <source>
        <strain evidence="4">jys28</strain>
    </source>
</reference>
<dbReference type="SUPFAM" id="SSF47336">
    <property type="entry name" value="ACP-like"/>
    <property type="match status" value="1"/>
</dbReference>
<evidence type="ECO:0000259" key="2">
    <source>
        <dbReference type="PROSITE" id="PS50075"/>
    </source>
</evidence>
<dbReference type="Proteomes" id="UP000308697">
    <property type="component" value="Unassembled WGS sequence"/>
</dbReference>
<protein>
    <submittedName>
        <fullName evidence="3">Acyl carrier protein</fullName>
    </submittedName>
</protein>
<dbReference type="EMBL" id="SUMB01000004">
    <property type="protein sequence ID" value="TJZ54345.1"/>
    <property type="molecule type" value="Genomic_DNA"/>
</dbReference>
<gene>
    <name evidence="3" type="ORF">FCH28_14465</name>
</gene>
<name>A0A4U0NJ74_9ACTN</name>
<proteinExistence type="predicted"/>
<feature type="region of interest" description="Disordered" evidence="1">
    <location>
        <begin position="74"/>
        <end position="98"/>
    </location>
</feature>
<dbReference type="Pfam" id="PF00550">
    <property type="entry name" value="PP-binding"/>
    <property type="match status" value="1"/>
</dbReference>